<dbReference type="AlphaFoldDB" id="A0A8J2HA10"/>
<dbReference type="EMBL" id="CAJNRD030001119">
    <property type="protein sequence ID" value="CAG5089743.1"/>
    <property type="molecule type" value="Genomic_DNA"/>
</dbReference>
<accession>A0A8J2HA10</accession>
<comment type="caution">
    <text evidence="1">The sequence shown here is derived from an EMBL/GenBank/DDBJ whole genome shotgun (WGS) entry which is preliminary data.</text>
</comment>
<dbReference type="Proteomes" id="UP000786811">
    <property type="component" value="Unassembled WGS sequence"/>
</dbReference>
<evidence type="ECO:0000313" key="1">
    <source>
        <dbReference type="EMBL" id="CAG5089743.1"/>
    </source>
</evidence>
<keyword evidence="2" id="KW-1185">Reference proteome</keyword>
<dbReference type="OrthoDB" id="8902093at2759"/>
<evidence type="ECO:0000313" key="2">
    <source>
        <dbReference type="Proteomes" id="UP000786811"/>
    </source>
</evidence>
<gene>
    <name evidence="1" type="ORF">HICCMSTLAB_LOCUS5360</name>
</gene>
<name>A0A8J2HA10_COTCN</name>
<reference evidence="1" key="1">
    <citation type="submission" date="2021-04" db="EMBL/GenBank/DDBJ databases">
        <authorList>
            <person name="Chebbi M.A.C M."/>
        </authorList>
    </citation>
    <scope>NUCLEOTIDE SEQUENCE</scope>
</reference>
<organism evidence="1 2">
    <name type="scientific">Cotesia congregata</name>
    <name type="common">Parasitoid wasp</name>
    <name type="synonym">Apanteles congregatus</name>
    <dbReference type="NCBI Taxonomy" id="51543"/>
    <lineage>
        <taxon>Eukaryota</taxon>
        <taxon>Metazoa</taxon>
        <taxon>Ecdysozoa</taxon>
        <taxon>Arthropoda</taxon>
        <taxon>Hexapoda</taxon>
        <taxon>Insecta</taxon>
        <taxon>Pterygota</taxon>
        <taxon>Neoptera</taxon>
        <taxon>Endopterygota</taxon>
        <taxon>Hymenoptera</taxon>
        <taxon>Apocrita</taxon>
        <taxon>Ichneumonoidea</taxon>
        <taxon>Braconidae</taxon>
        <taxon>Microgastrinae</taxon>
        <taxon>Cotesia</taxon>
    </lineage>
</organism>
<sequence length="388" mass="44980">MDIISFSYGNSNNNNNIFLLSGLGLTRLFQKPNLDLTTANTRHLNAEPDLVIVFVSPQSERHSMLREATRYYRDMTHIYHAKFRYVKSLFGLIGLIYCLRDGKFDPEVYTTEKRKWKIIYRKKIFGPSRLGELKNPVHGDKNNADDVSWPFYSAIDEIVSSCNKITQSNQNQQILYDNQIDPHQFLYVSVNSDEQTEEEIAPCSSKSSTRSKRMNGDLPDVTISSRKRIKESPALDTSQVPLAQAPLNLRANTYGVKTKIQMTPLVNVRDATKLRRTTTENRSRVPQQQQQPQRQQLHIIRTTVNHVKRASQSLDRDSSRLRRLRKTLVQTYPPTSTSTMLNVNENHSSELIRKLNEFIVYTKRRDEEHRIIMIRILESVEKIANKID</sequence>
<proteinExistence type="predicted"/>
<protein>
    <submittedName>
        <fullName evidence="1">Uncharacterized protein</fullName>
    </submittedName>
</protein>